<comment type="caution">
    <text evidence="4">The sequence shown here is derived from an EMBL/GenBank/DDBJ whole genome shotgun (WGS) entry which is preliminary data.</text>
</comment>
<dbReference type="InterPro" id="IPR011519">
    <property type="entry name" value="UnbV_ASPIC"/>
</dbReference>
<dbReference type="PANTHER" id="PTHR16026">
    <property type="entry name" value="CARTILAGE ACIDIC PROTEIN 1"/>
    <property type="match status" value="1"/>
</dbReference>
<dbReference type="OrthoDB" id="9816120at2"/>
<evidence type="ECO:0000313" key="4">
    <source>
        <dbReference type="EMBL" id="RVU24970.1"/>
    </source>
</evidence>
<reference evidence="4 5" key="1">
    <citation type="submission" date="2019-01" db="EMBL/GenBank/DDBJ databases">
        <authorList>
            <person name="Chen W.-M."/>
        </authorList>
    </citation>
    <scope>NUCLEOTIDE SEQUENCE [LARGE SCALE GENOMIC DNA]</scope>
    <source>
        <strain evidence="4 5">FSY-15</strain>
    </source>
</reference>
<dbReference type="PROSITE" id="PS51257">
    <property type="entry name" value="PROKAR_LIPOPROTEIN"/>
    <property type="match status" value="1"/>
</dbReference>
<evidence type="ECO:0000256" key="2">
    <source>
        <dbReference type="SAM" id="SignalP"/>
    </source>
</evidence>
<protein>
    <submittedName>
        <fullName evidence="4">RNA-binding protein</fullName>
    </submittedName>
</protein>
<dbReference type="InterPro" id="IPR013517">
    <property type="entry name" value="FG-GAP"/>
</dbReference>
<evidence type="ECO:0000313" key="5">
    <source>
        <dbReference type="Proteomes" id="UP000282832"/>
    </source>
</evidence>
<organism evidence="4 5">
    <name type="scientific">Sandaracinomonas limnophila</name>
    <dbReference type="NCBI Taxonomy" id="1862386"/>
    <lineage>
        <taxon>Bacteria</taxon>
        <taxon>Pseudomonadati</taxon>
        <taxon>Bacteroidota</taxon>
        <taxon>Cytophagia</taxon>
        <taxon>Cytophagales</taxon>
        <taxon>Flectobacillaceae</taxon>
        <taxon>Sandaracinomonas</taxon>
    </lineage>
</organism>
<dbReference type="AlphaFoldDB" id="A0A437PRV5"/>
<dbReference type="InterPro" id="IPR028994">
    <property type="entry name" value="Integrin_alpha_N"/>
</dbReference>
<name>A0A437PRV5_9BACT</name>
<dbReference type="Gene3D" id="2.130.10.130">
    <property type="entry name" value="Integrin alpha, N-terminal"/>
    <property type="match status" value="3"/>
</dbReference>
<dbReference type="Pfam" id="PF13517">
    <property type="entry name" value="FG-GAP_3"/>
    <property type="match status" value="4"/>
</dbReference>
<dbReference type="InterPro" id="IPR027039">
    <property type="entry name" value="Crtac1"/>
</dbReference>
<dbReference type="Pfam" id="PF07593">
    <property type="entry name" value="UnbV_ASPIC"/>
    <property type="match status" value="1"/>
</dbReference>
<dbReference type="PANTHER" id="PTHR16026:SF0">
    <property type="entry name" value="CARTILAGE ACIDIC PROTEIN 1"/>
    <property type="match status" value="1"/>
</dbReference>
<evidence type="ECO:0000259" key="3">
    <source>
        <dbReference type="Pfam" id="PF07593"/>
    </source>
</evidence>
<sequence>MKVFKSVIFLSLIILVSACSKQKNIQLFEKMAASQTHIDFANQLTETPNFNILDYLYFYNGGGVSTGDINNDGLVDIFFVSNQGKNKLYLNKGNFQFEDISVKAGIEGFSDWKTGVTMADINADGLLDIYVSAVGNFKGLEGSNELYINNGDLTFTEKAADYGLDFTGFSTQAAFFDYDKDGDLDCYLLNHATHNTRSYDRVNTRMLKDNEAGDYLFRNDKGKFKDVSKESGIYQAAMGYGLGISVADINGDGWEDIYVSNDFHEDDYYYINQKDGTFHEGIKEHFKHLSRFSMGNDVADINNDGYQDIMTLDMYPEDETVEKSSVGEDPLDIYLYKLQFGYFNQYSRNCLQLNMGGEKFTDIGSSAGVAATDWSWSTLFADYDGDGIKDIFVSNGILRRPNDLDYLKFVISDSLHYGLPTSKKLDKEAIDLMPEGKVHNYLFKGNKELKFEDKSILWGFDEKNLSNGSSYADLDNDGDLDLITNNINEAAGIYKNKSREELNNNFLKIKFKGNDQNTFGIGAKVIIKSKEGQQLLQMMPTRGFLSSVEPSLVFGLGQQSQIDSLIVIWENQKAQIIKNPKINNTLILDQKNANLDANSIQLFPQTKPIFEEITPQVALNYVHKENTYFDFNRESLVPFKVSVEGPKMAIGDVNGDGLEDLFVAGAKYQPGQLFIQKAGKLVPNRQIAFEVDSLYEDVDALFFDADMDKDLDLYVVSGGNEFFGDMVQQNDRLYVNDGKGNFVRNLKALPSMLENKSVVRPIDIDKDGDLDLFVAGRVVAYHYGAEPQSYVLINNGKGVFSDKTDALAPDLRRVGMVSEAIWQDLDKDGDQDLTIIGDWMPITTFENDRGKLKKVKNGLEDFIGFWSGITAGDFDKDGDIDLVVGNLGTNTKLLKEQNGTLKMWLKDIDNNQNTEQIIGYSRGKNYYPINSKDEMGKQIPSIINKKYTNYKSFAGKSIDEIFDEDELDGAQEKLVNTFESIYLENKGGFQFEKKTLPSLAQVSKIMVLRTEDVNKDGKLDVIIGGNFNGASMYQARYDGFYGLILLGNGKGDFRPLVPTSSGLLMEGDVRDIKQMTLGNQKVYLVSRNNDSIQFFKKLN</sequence>
<accession>A0A437PRV5</accession>
<keyword evidence="5" id="KW-1185">Reference proteome</keyword>
<gene>
    <name evidence="4" type="ORF">EOJ36_08165</name>
</gene>
<feature type="signal peptide" evidence="2">
    <location>
        <begin position="1"/>
        <end position="20"/>
    </location>
</feature>
<keyword evidence="1 2" id="KW-0732">Signal</keyword>
<dbReference type="Proteomes" id="UP000282832">
    <property type="component" value="Unassembled WGS sequence"/>
</dbReference>
<dbReference type="SUPFAM" id="SSF69318">
    <property type="entry name" value="Integrin alpha N-terminal domain"/>
    <property type="match status" value="3"/>
</dbReference>
<dbReference type="EMBL" id="SACY01000003">
    <property type="protein sequence ID" value="RVU24970.1"/>
    <property type="molecule type" value="Genomic_DNA"/>
</dbReference>
<feature type="chain" id="PRO_5019398987" evidence="2">
    <location>
        <begin position="21"/>
        <end position="1099"/>
    </location>
</feature>
<evidence type="ECO:0000256" key="1">
    <source>
        <dbReference type="ARBA" id="ARBA00022729"/>
    </source>
</evidence>
<proteinExistence type="predicted"/>
<feature type="domain" description="ASPIC/UnbV" evidence="3">
    <location>
        <begin position="520"/>
        <end position="586"/>
    </location>
</feature>